<protein>
    <submittedName>
        <fullName evidence="1">Integrating conjugative element protein</fullName>
    </submittedName>
</protein>
<comment type="caution">
    <text evidence="1">The sequence shown here is derived from an EMBL/GenBank/DDBJ whole genome shotgun (WGS) entry which is preliminary data.</text>
</comment>
<dbReference type="InterPro" id="IPR009649">
    <property type="entry name" value="TraU"/>
</dbReference>
<reference evidence="1 2" key="1">
    <citation type="submission" date="2017-02" db="EMBL/GenBank/DDBJ databases">
        <title>Genomic diversity within the haloalkaliphilic genus Thioalkalivibrio.</title>
        <authorList>
            <person name="Ahn A.-C."/>
            <person name="Meier-Kolthoff J."/>
            <person name="Overmars L."/>
            <person name="Richter M."/>
            <person name="Woyke T."/>
            <person name="Sorokin D.Y."/>
            <person name="Muyzer G."/>
        </authorList>
    </citation>
    <scope>NUCLEOTIDE SEQUENCE [LARGE SCALE GENOMIC DNA]</scope>
    <source>
        <strain evidence="1 2">ALJD</strain>
    </source>
</reference>
<keyword evidence="2" id="KW-1185">Reference proteome</keyword>
<proteinExistence type="predicted"/>
<dbReference type="Proteomes" id="UP000189462">
    <property type="component" value="Unassembled WGS sequence"/>
</dbReference>
<accession>A0A1V3NUW1</accession>
<dbReference type="NCBIfam" id="TIGR03756">
    <property type="entry name" value="conj_TIGR03756"/>
    <property type="match status" value="1"/>
</dbReference>
<evidence type="ECO:0000313" key="1">
    <source>
        <dbReference type="EMBL" id="OOG28880.1"/>
    </source>
</evidence>
<sequence length="330" mass="35589">MFPAPGHARDITTDGIIADTVSAATSCMHWRPVGTCFWLRCSLFGGCSIRASLKVGHFNPDLVVSAYGDAGNPWAEIRESLSLAADLGMNAVFRAATGSTVDLGSGTASVEGTKGSDHRNLLFKEVDAVGHPWQLFSELSDSFDLLCPSVATPFLPYKQSKLNAVAWRLGATEAGYPATWIPGMREIGSWPVNTWGPVHPRHGFVTQAEDPKAAAVIAQRAGDIVTRAGQPHVYQNLASGGTRNLLGTRVWLPPPLLENNWRTGQWQMHAPASRQSCEVFGSNDLGSAGGWSAGKVSQSGSYAWTLWRPYQCCARAGQVFLGNVDWMNYP</sequence>
<dbReference type="EMBL" id="MVBK01000001">
    <property type="protein sequence ID" value="OOG28880.1"/>
    <property type="molecule type" value="Genomic_DNA"/>
</dbReference>
<dbReference type="STRING" id="108003.B1C78_00310"/>
<name>A0A1V3NUW1_9GAMM</name>
<organism evidence="1 2">
    <name type="scientific">Thioalkalivibrio denitrificans</name>
    <dbReference type="NCBI Taxonomy" id="108003"/>
    <lineage>
        <taxon>Bacteria</taxon>
        <taxon>Pseudomonadati</taxon>
        <taxon>Pseudomonadota</taxon>
        <taxon>Gammaproteobacteria</taxon>
        <taxon>Chromatiales</taxon>
        <taxon>Ectothiorhodospiraceae</taxon>
        <taxon>Thioalkalivibrio</taxon>
    </lineage>
</organism>
<evidence type="ECO:0000313" key="2">
    <source>
        <dbReference type="Proteomes" id="UP000189462"/>
    </source>
</evidence>
<dbReference type="Pfam" id="PF06834">
    <property type="entry name" value="TraU"/>
    <property type="match status" value="1"/>
</dbReference>
<dbReference type="OrthoDB" id="8435546at2"/>
<dbReference type="InterPro" id="IPR026331">
    <property type="entry name" value="PFL_4710"/>
</dbReference>
<dbReference type="AlphaFoldDB" id="A0A1V3NUW1"/>
<gene>
    <name evidence="1" type="ORF">B1C78_00310</name>
</gene>